<dbReference type="Proteomes" id="UP001055057">
    <property type="component" value="Unassembled WGS sequence"/>
</dbReference>
<keyword evidence="2" id="KW-1185">Reference proteome</keyword>
<accession>A0ABQ4TZ76</accession>
<organism evidence="1 2">
    <name type="scientific">Methylobacterium trifolii</name>
    <dbReference type="NCBI Taxonomy" id="1003092"/>
    <lineage>
        <taxon>Bacteria</taxon>
        <taxon>Pseudomonadati</taxon>
        <taxon>Pseudomonadota</taxon>
        <taxon>Alphaproteobacteria</taxon>
        <taxon>Hyphomicrobiales</taxon>
        <taxon>Methylobacteriaceae</taxon>
        <taxon>Methylobacterium</taxon>
    </lineage>
</organism>
<dbReference type="RefSeq" id="WP_238182719.1">
    <property type="nucleotide sequence ID" value="NZ_BPRB01000120.1"/>
</dbReference>
<name>A0ABQ4TZ76_9HYPH</name>
<evidence type="ECO:0008006" key="3">
    <source>
        <dbReference type="Google" id="ProtNLM"/>
    </source>
</evidence>
<evidence type="ECO:0000313" key="2">
    <source>
        <dbReference type="Proteomes" id="UP001055057"/>
    </source>
</evidence>
<gene>
    <name evidence="1" type="ORF">MPOCJGCO_2293</name>
</gene>
<reference evidence="1" key="1">
    <citation type="journal article" date="2021" name="Front. Microbiol.">
        <title>Comprehensive Comparative Genomics and Phenotyping of Methylobacterium Species.</title>
        <authorList>
            <person name="Alessa O."/>
            <person name="Ogura Y."/>
            <person name="Fujitani Y."/>
            <person name="Takami H."/>
            <person name="Hayashi T."/>
            <person name="Sahin N."/>
            <person name="Tani A."/>
        </authorList>
    </citation>
    <scope>NUCLEOTIDE SEQUENCE</scope>
    <source>
        <strain evidence="1">DSM 23632</strain>
    </source>
</reference>
<proteinExistence type="predicted"/>
<evidence type="ECO:0000313" key="1">
    <source>
        <dbReference type="EMBL" id="GJE60182.1"/>
    </source>
</evidence>
<protein>
    <recommendedName>
        <fullName evidence="3">Flagellar basal-body/hook protein C-terminal domain-containing protein</fullName>
    </recommendedName>
</protein>
<dbReference type="EMBL" id="BPRB01000120">
    <property type="protein sequence ID" value="GJE60182.1"/>
    <property type="molecule type" value="Genomic_DNA"/>
</dbReference>
<reference evidence="1" key="2">
    <citation type="submission" date="2021-08" db="EMBL/GenBank/DDBJ databases">
        <authorList>
            <person name="Tani A."/>
            <person name="Ola A."/>
            <person name="Ogura Y."/>
            <person name="Katsura K."/>
            <person name="Hayashi T."/>
        </authorList>
    </citation>
    <scope>NUCLEOTIDE SEQUENCE</scope>
    <source>
        <strain evidence="1">DSM 23632</strain>
    </source>
</reference>
<comment type="caution">
    <text evidence="1">The sequence shown here is derived from an EMBL/GenBank/DDBJ whole genome shotgun (WGS) entry which is preliminary data.</text>
</comment>
<sequence>MIDAVQTGSKGLAAAAARFGAAAEQVARLGSEATETTLPDAARFDVSQTARDLIEAKAGFGANLAVVRAADAMTRRLLDVEV</sequence>